<dbReference type="AlphaFoldDB" id="A0A0L8IHV9"/>
<gene>
    <name evidence="2" type="ORF">OCBIM_22000293mg</name>
</gene>
<organism evidence="2">
    <name type="scientific">Octopus bimaculoides</name>
    <name type="common">California two-spotted octopus</name>
    <dbReference type="NCBI Taxonomy" id="37653"/>
    <lineage>
        <taxon>Eukaryota</taxon>
        <taxon>Metazoa</taxon>
        <taxon>Spiralia</taxon>
        <taxon>Lophotrochozoa</taxon>
        <taxon>Mollusca</taxon>
        <taxon>Cephalopoda</taxon>
        <taxon>Coleoidea</taxon>
        <taxon>Octopodiformes</taxon>
        <taxon>Octopoda</taxon>
        <taxon>Incirrata</taxon>
        <taxon>Octopodidae</taxon>
        <taxon>Octopus</taxon>
    </lineage>
</organism>
<evidence type="ECO:0000313" key="2">
    <source>
        <dbReference type="EMBL" id="KOG00619.1"/>
    </source>
</evidence>
<reference evidence="2" key="1">
    <citation type="submission" date="2015-07" db="EMBL/GenBank/DDBJ databases">
        <title>MeaNS - Measles Nucleotide Surveillance Program.</title>
        <authorList>
            <person name="Tran T."/>
            <person name="Druce J."/>
        </authorList>
    </citation>
    <scope>NUCLEOTIDE SEQUENCE</scope>
    <source>
        <strain evidence="2">UCB-OBI-ISO-001</strain>
        <tissue evidence="2">Gonad</tissue>
    </source>
</reference>
<accession>A0A0L8IHV9</accession>
<protein>
    <submittedName>
        <fullName evidence="2">Uncharacterized protein</fullName>
    </submittedName>
</protein>
<proteinExistence type="predicted"/>
<evidence type="ECO:0000256" key="1">
    <source>
        <dbReference type="SAM" id="MobiDB-lite"/>
    </source>
</evidence>
<sequence length="139" mass="15714">MKLKSSRKRRDKKGHANTCPPYATLKDDKISSSPDFRLHSPYATDSNYSCKSCPSNTTCNFYLHDKELYSPRAPYAVFDESEEYRSMTKDGNYVLQYPYATSLTASGSKTTCQSAQVIPPYALDVQQTLGMMQQSDCVY</sequence>
<feature type="compositionally biased region" description="Basic residues" evidence="1">
    <location>
        <begin position="1"/>
        <end position="15"/>
    </location>
</feature>
<feature type="region of interest" description="Disordered" evidence="1">
    <location>
        <begin position="1"/>
        <end position="30"/>
    </location>
</feature>
<name>A0A0L8IHV9_OCTBM</name>
<dbReference type="EMBL" id="KQ415775">
    <property type="protein sequence ID" value="KOG00619.1"/>
    <property type="molecule type" value="Genomic_DNA"/>
</dbReference>